<evidence type="ECO:0000256" key="12">
    <source>
        <dbReference type="SAM" id="MobiDB-lite"/>
    </source>
</evidence>
<dbReference type="EMBL" id="BA000039">
    <property type="protein sequence ID" value="BAC09508.1"/>
    <property type="molecule type" value="Genomic_DNA"/>
</dbReference>
<evidence type="ECO:0000256" key="4">
    <source>
        <dbReference type="ARBA" id="ARBA00019403"/>
    </source>
</evidence>
<dbReference type="InterPro" id="IPR005273">
    <property type="entry name" value="Ura-DNA_glyco_family4"/>
</dbReference>
<sequence length="235" mass="25959">MSEPLQFSLFDSPTEAEPAPATPLDPATYDQIPLRAEVPIPAGTYRNLEALAVHCQQCQRCGLAATRTHVVVSRGNPAAKLMIIGEGPGQAEDESGRPFVGKAGQLLDKILASVNLDSERDAYICNIVKCRPPGNRVPTPIEAAACIPYLLEQIRLVNPRIILLAGATAVSGLLKDHRGITKIRGQWIEWQGRWCMPIFHPAYLLRNNSREPGSPKWLTWQDIQAVRDRLRQLDS</sequence>
<reference evidence="14 15" key="1">
    <citation type="journal article" date="2002" name="DNA Res.">
        <title>Complete genome structure of the thermophilic cyanobacterium Thermosynechococcus elongatus BP-1.</title>
        <authorList>
            <person name="Nakamura Y."/>
            <person name="Kaneko T."/>
            <person name="Sato S."/>
            <person name="Ikeuchi M."/>
            <person name="Katoh H."/>
            <person name="Sasamoto S."/>
            <person name="Watanabe A."/>
            <person name="Iriguchi M."/>
            <person name="Kawashima K."/>
            <person name="Kimura T."/>
            <person name="Kishida Y."/>
            <person name="Kiyokawa C."/>
            <person name="Kohara M."/>
            <person name="Matsumoto M."/>
            <person name="Matsuno A."/>
            <person name="Nakazaki N."/>
            <person name="Shimpo S."/>
            <person name="Sugimoto M."/>
            <person name="Takeuchi C."/>
            <person name="Yamada M."/>
            <person name="Tabata S."/>
        </authorList>
    </citation>
    <scope>NUCLEOTIDE SEQUENCE [LARGE SCALE GENOMIC DNA]</scope>
    <source>
        <strain evidence="15">IAM M-273 / NIES-2133 / BP-1</strain>
    </source>
</reference>
<keyword evidence="7" id="KW-0227">DNA damage</keyword>
<evidence type="ECO:0000256" key="11">
    <source>
        <dbReference type="ARBA" id="ARBA00023204"/>
    </source>
</evidence>
<dbReference type="SUPFAM" id="SSF52141">
    <property type="entry name" value="Uracil-DNA glycosylase-like"/>
    <property type="match status" value="1"/>
</dbReference>
<accession>Q8DHJ3</accession>
<evidence type="ECO:0000313" key="14">
    <source>
        <dbReference type="EMBL" id="BAC09508.1"/>
    </source>
</evidence>
<name>Q8DHJ3_THEVB</name>
<dbReference type="InterPro" id="IPR051536">
    <property type="entry name" value="UDG_Type-4/5"/>
</dbReference>
<feature type="compositionally biased region" description="Low complexity" evidence="12">
    <location>
        <begin position="13"/>
        <end position="26"/>
    </location>
</feature>
<evidence type="ECO:0000256" key="6">
    <source>
        <dbReference type="ARBA" id="ARBA00022723"/>
    </source>
</evidence>
<comment type="similarity">
    <text evidence="2">Belongs to the uracil-DNA glycosylase (UDG) superfamily. Type 4 (UDGa) family.</text>
</comment>
<dbReference type="SMART" id="SM00987">
    <property type="entry name" value="UreE_C"/>
    <property type="match status" value="1"/>
</dbReference>
<proteinExistence type="inferred from homology"/>
<dbReference type="InterPro" id="IPR036895">
    <property type="entry name" value="Uracil-DNA_glycosylase-like_sf"/>
</dbReference>
<dbReference type="AlphaFoldDB" id="Q8DHJ3"/>
<evidence type="ECO:0000256" key="8">
    <source>
        <dbReference type="ARBA" id="ARBA00022801"/>
    </source>
</evidence>
<gene>
    <name evidence="14" type="ordered locus">tll1956</name>
</gene>
<keyword evidence="9" id="KW-0408">Iron</keyword>
<evidence type="ECO:0000313" key="15">
    <source>
        <dbReference type="Proteomes" id="UP000000440"/>
    </source>
</evidence>
<dbReference type="GO" id="GO:0046872">
    <property type="term" value="F:metal ion binding"/>
    <property type="evidence" value="ECO:0007669"/>
    <property type="project" value="UniProtKB-KW"/>
</dbReference>
<dbReference type="GO" id="GO:0006281">
    <property type="term" value="P:DNA repair"/>
    <property type="evidence" value="ECO:0007669"/>
    <property type="project" value="UniProtKB-KW"/>
</dbReference>
<keyword evidence="5" id="KW-0004">4Fe-4S</keyword>
<evidence type="ECO:0000256" key="9">
    <source>
        <dbReference type="ARBA" id="ARBA00023004"/>
    </source>
</evidence>
<dbReference type="Pfam" id="PF03167">
    <property type="entry name" value="UDG"/>
    <property type="match status" value="1"/>
</dbReference>
<keyword evidence="15" id="KW-1185">Reference proteome</keyword>
<dbReference type="Gene3D" id="3.40.470.10">
    <property type="entry name" value="Uracil-DNA glycosylase-like domain"/>
    <property type="match status" value="1"/>
</dbReference>
<keyword evidence="10" id="KW-0411">Iron-sulfur</keyword>
<dbReference type="PANTHER" id="PTHR33693">
    <property type="entry name" value="TYPE-5 URACIL-DNA GLYCOSYLASE"/>
    <property type="match status" value="1"/>
</dbReference>
<feature type="region of interest" description="Disordered" evidence="12">
    <location>
        <begin position="1"/>
        <end position="26"/>
    </location>
</feature>
<dbReference type="SMART" id="SM00986">
    <property type="entry name" value="UDG"/>
    <property type="match status" value="1"/>
</dbReference>
<dbReference type="EC" id="3.2.2.27" evidence="3"/>
<dbReference type="EnsemblBacteria" id="BAC09508">
    <property type="protein sequence ID" value="BAC09508"/>
    <property type="gene ID" value="BAC09508"/>
</dbReference>
<evidence type="ECO:0000256" key="7">
    <source>
        <dbReference type="ARBA" id="ARBA00022763"/>
    </source>
</evidence>
<evidence type="ECO:0000256" key="1">
    <source>
        <dbReference type="ARBA" id="ARBA00001400"/>
    </source>
</evidence>
<keyword evidence="8" id="KW-0378">Hydrolase</keyword>
<dbReference type="GO" id="GO:0051539">
    <property type="term" value="F:4 iron, 4 sulfur cluster binding"/>
    <property type="evidence" value="ECO:0007669"/>
    <property type="project" value="UniProtKB-KW"/>
</dbReference>
<dbReference type="STRING" id="197221.gene:10748563"/>
<dbReference type="PANTHER" id="PTHR33693:SF1">
    <property type="entry name" value="TYPE-4 URACIL-DNA GLYCOSYLASE"/>
    <property type="match status" value="1"/>
</dbReference>
<dbReference type="InterPro" id="IPR005122">
    <property type="entry name" value="Uracil-DNA_glycosylase-like"/>
</dbReference>
<organism evidence="14 15">
    <name type="scientific">Thermosynechococcus vestitus (strain NIES-2133 / IAM M-273 / BP-1)</name>
    <dbReference type="NCBI Taxonomy" id="197221"/>
    <lineage>
        <taxon>Bacteria</taxon>
        <taxon>Bacillati</taxon>
        <taxon>Cyanobacteriota</taxon>
        <taxon>Cyanophyceae</taxon>
        <taxon>Acaryochloridales</taxon>
        <taxon>Thermosynechococcaceae</taxon>
        <taxon>Thermosynechococcus</taxon>
    </lineage>
</organism>
<comment type="catalytic activity">
    <reaction evidence="1">
        <text>Hydrolyzes single-stranded DNA or mismatched double-stranded DNA and polynucleotides, releasing free uracil.</text>
        <dbReference type="EC" id="3.2.2.27"/>
    </reaction>
</comment>
<dbReference type="RefSeq" id="WP_011057791.1">
    <property type="nucleotide sequence ID" value="NC_004113.1"/>
</dbReference>
<protein>
    <recommendedName>
        <fullName evidence="4">Type-4 uracil-DNA glycosylase</fullName>
        <ecNumber evidence="3">3.2.2.27</ecNumber>
    </recommendedName>
</protein>
<evidence type="ECO:0000256" key="2">
    <source>
        <dbReference type="ARBA" id="ARBA00006521"/>
    </source>
</evidence>
<keyword evidence="11" id="KW-0234">DNA repair</keyword>
<dbReference type="Proteomes" id="UP000000440">
    <property type="component" value="Chromosome"/>
</dbReference>
<keyword evidence="6" id="KW-0479">Metal-binding</keyword>
<evidence type="ECO:0000259" key="13">
    <source>
        <dbReference type="SMART" id="SM00986"/>
    </source>
</evidence>
<evidence type="ECO:0000256" key="3">
    <source>
        <dbReference type="ARBA" id="ARBA00012030"/>
    </source>
</evidence>
<dbReference type="KEGG" id="tel:tll1956"/>
<dbReference type="GO" id="GO:0004844">
    <property type="term" value="F:uracil DNA N-glycosylase activity"/>
    <property type="evidence" value="ECO:0007669"/>
    <property type="project" value="UniProtKB-EC"/>
</dbReference>
<feature type="domain" description="Uracil-DNA glycosylase-like" evidence="13">
    <location>
        <begin position="72"/>
        <end position="224"/>
    </location>
</feature>
<evidence type="ECO:0000256" key="5">
    <source>
        <dbReference type="ARBA" id="ARBA00022485"/>
    </source>
</evidence>
<dbReference type="eggNOG" id="COG1573">
    <property type="taxonomic scope" value="Bacteria"/>
</dbReference>
<dbReference type="NCBIfam" id="TIGR00758">
    <property type="entry name" value="UDG_fam4"/>
    <property type="match status" value="1"/>
</dbReference>
<dbReference type="PATRIC" id="fig|197221.4.peg.2046"/>
<dbReference type="CDD" id="cd10030">
    <property type="entry name" value="UDG-F4_TTUDGA_SPO1dp_like"/>
    <property type="match status" value="1"/>
</dbReference>
<evidence type="ECO:0000256" key="10">
    <source>
        <dbReference type="ARBA" id="ARBA00023014"/>
    </source>
</evidence>